<keyword evidence="1" id="KW-0472">Membrane</keyword>
<protein>
    <submittedName>
        <fullName evidence="2">Uncharacterized protein</fullName>
    </submittedName>
</protein>
<proteinExistence type="predicted"/>
<feature type="transmembrane region" description="Helical" evidence="1">
    <location>
        <begin position="14"/>
        <end position="35"/>
    </location>
</feature>
<dbReference type="Proteomes" id="UP000447434">
    <property type="component" value="Chromosome 8"/>
</dbReference>
<evidence type="ECO:0000256" key="1">
    <source>
        <dbReference type="SAM" id="Phobius"/>
    </source>
</evidence>
<keyword evidence="3" id="KW-1185">Reference proteome</keyword>
<evidence type="ECO:0000313" key="3">
    <source>
        <dbReference type="Proteomes" id="UP000447434"/>
    </source>
</evidence>
<keyword evidence="1" id="KW-0812">Transmembrane</keyword>
<evidence type="ECO:0000313" key="2">
    <source>
        <dbReference type="EMBL" id="KAE9608340.1"/>
    </source>
</evidence>
<gene>
    <name evidence="2" type="ORF">Lalb_Chr08g0234441</name>
</gene>
<organism evidence="2 3">
    <name type="scientific">Lupinus albus</name>
    <name type="common">White lupine</name>
    <name type="synonym">Lupinus termis</name>
    <dbReference type="NCBI Taxonomy" id="3870"/>
    <lineage>
        <taxon>Eukaryota</taxon>
        <taxon>Viridiplantae</taxon>
        <taxon>Streptophyta</taxon>
        <taxon>Embryophyta</taxon>
        <taxon>Tracheophyta</taxon>
        <taxon>Spermatophyta</taxon>
        <taxon>Magnoliopsida</taxon>
        <taxon>eudicotyledons</taxon>
        <taxon>Gunneridae</taxon>
        <taxon>Pentapetalae</taxon>
        <taxon>rosids</taxon>
        <taxon>fabids</taxon>
        <taxon>Fabales</taxon>
        <taxon>Fabaceae</taxon>
        <taxon>Papilionoideae</taxon>
        <taxon>50 kb inversion clade</taxon>
        <taxon>genistoids sensu lato</taxon>
        <taxon>core genistoids</taxon>
        <taxon>Genisteae</taxon>
        <taxon>Lupinus</taxon>
    </lineage>
</organism>
<keyword evidence="1" id="KW-1133">Transmembrane helix</keyword>
<feature type="transmembrane region" description="Helical" evidence="1">
    <location>
        <begin position="41"/>
        <end position="58"/>
    </location>
</feature>
<sequence length="81" mass="9701">MDPFEKFVSLIKYYLIRFLITLLRIVALICILNLIKYYKIFLSYSLVYKMAMLLHIIISSKIIDSFRFPTQVYFGENSYSI</sequence>
<dbReference type="EMBL" id="WOCE01000008">
    <property type="protein sequence ID" value="KAE9608340.1"/>
    <property type="molecule type" value="Genomic_DNA"/>
</dbReference>
<dbReference type="AlphaFoldDB" id="A0A6A4Q3K5"/>
<name>A0A6A4Q3K5_LUPAL</name>
<comment type="caution">
    <text evidence="2">The sequence shown here is derived from an EMBL/GenBank/DDBJ whole genome shotgun (WGS) entry which is preliminary data.</text>
</comment>
<reference evidence="3" key="1">
    <citation type="journal article" date="2020" name="Nat. Commun.">
        <title>Genome sequence of the cluster root forming white lupin.</title>
        <authorList>
            <person name="Hufnagel B."/>
            <person name="Marques A."/>
            <person name="Soriano A."/>
            <person name="Marques L."/>
            <person name="Divol F."/>
            <person name="Doumas P."/>
            <person name="Sallet E."/>
            <person name="Mancinotti D."/>
            <person name="Carrere S."/>
            <person name="Marande W."/>
            <person name="Arribat S."/>
            <person name="Keller J."/>
            <person name="Huneau C."/>
            <person name="Blein T."/>
            <person name="Aime D."/>
            <person name="Laguerre M."/>
            <person name="Taylor J."/>
            <person name="Schubert V."/>
            <person name="Nelson M."/>
            <person name="Geu-Flores F."/>
            <person name="Crespi M."/>
            <person name="Gallardo-Guerrero K."/>
            <person name="Delaux P.-M."/>
            <person name="Salse J."/>
            <person name="Berges H."/>
            <person name="Guyot R."/>
            <person name="Gouzy J."/>
            <person name="Peret B."/>
        </authorList>
    </citation>
    <scope>NUCLEOTIDE SEQUENCE [LARGE SCALE GENOMIC DNA]</scope>
    <source>
        <strain evidence="3">cv. Amiga</strain>
    </source>
</reference>
<accession>A0A6A4Q3K5</accession>